<dbReference type="Pfam" id="PF17954">
    <property type="entry name" value="Pirin_C_2"/>
    <property type="match status" value="1"/>
</dbReference>
<evidence type="ECO:0000313" key="6">
    <source>
        <dbReference type="EMBL" id="THF75277.1"/>
    </source>
</evidence>
<dbReference type="InterPro" id="IPR003829">
    <property type="entry name" value="Pirin_N_dom"/>
</dbReference>
<evidence type="ECO:0000313" key="7">
    <source>
        <dbReference type="Proteomes" id="UP000310334"/>
    </source>
</evidence>
<dbReference type="Pfam" id="PF02678">
    <property type="entry name" value="Pirin"/>
    <property type="match status" value="1"/>
</dbReference>
<dbReference type="CDD" id="cd02910">
    <property type="entry name" value="cupin_Yhhw_N"/>
    <property type="match status" value="1"/>
</dbReference>
<dbReference type="AlphaFoldDB" id="A0A4S4BRI1"/>
<comment type="similarity">
    <text evidence="1 3">Belongs to the pirin family.</text>
</comment>
<dbReference type="PANTHER" id="PTHR43212">
    <property type="entry name" value="QUERCETIN 2,3-DIOXYGENASE"/>
    <property type="match status" value="1"/>
</dbReference>
<dbReference type="GO" id="GO:0046872">
    <property type="term" value="F:metal ion binding"/>
    <property type="evidence" value="ECO:0007669"/>
    <property type="project" value="UniProtKB-KW"/>
</dbReference>
<dbReference type="PANTHER" id="PTHR43212:SF3">
    <property type="entry name" value="QUERCETIN 2,3-DIOXYGENASE"/>
    <property type="match status" value="1"/>
</dbReference>
<dbReference type="EMBL" id="SSNT01000028">
    <property type="protein sequence ID" value="THF75277.1"/>
    <property type="molecule type" value="Genomic_DNA"/>
</dbReference>
<organism evidence="6 7">
    <name type="scientific">Metabacillus sediminilitoris</name>
    <dbReference type="NCBI Taxonomy" id="2567941"/>
    <lineage>
        <taxon>Bacteria</taxon>
        <taxon>Bacillati</taxon>
        <taxon>Bacillota</taxon>
        <taxon>Bacilli</taxon>
        <taxon>Bacillales</taxon>
        <taxon>Bacillaceae</taxon>
        <taxon>Metabacillus</taxon>
    </lineage>
</organism>
<feature type="binding site" evidence="2">
    <location>
        <position position="57"/>
    </location>
    <ligand>
        <name>Fe cation</name>
        <dbReference type="ChEBI" id="CHEBI:24875"/>
    </ligand>
</feature>
<proteinExistence type="inferred from homology"/>
<dbReference type="SUPFAM" id="SSF51182">
    <property type="entry name" value="RmlC-like cupins"/>
    <property type="match status" value="1"/>
</dbReference>
<keyword evidence="7" id="KW-1185">Reference proteome</keyword>
<dbReference type="Proteomes" id="UP000310334">
    <property type="component" value="Unassembled WGS sequence"/>
</dbReference>
<dbReference type="InterPro" id="IPR011051">
    <property type="entry name" value="RmlC_Cupin_sf"/>
</dbReference>
<evidence type="ECO:0000256" key="3">
    <source>
        <dbReference type="RuleBase" id="RU003457"/>
    </source>
</evidence>
<feature type="domain" description="Pirin N-terminal" evidence="4">
    <location>
        <begin position="12"/>
        <end position="118"/>
    </location>
</feature>
<evidence type="ECO:0000259" key="4">
    <source>
        <dbReference type="Pfam" id="PF02678"/>
    </source>
</evidence>
<dbReference type="RefSeq" id="WP_136358527.1">
    <property type="nucleotide sequence ID" value="NZ_CP046266.1"/>
</dbReference>
<dbReference type="InterPro" id="IPR041602">
    <property type="entry name" value="Quercetinase_C"/>
</dbReference>
<feature type="binding site" evidence="2">
    <location>
        <position position="59"/>
    </location>
    <ligand>
        <name>Fe cation</name>
        <dbReference type="ChEBI" id="CHEBI:24875"/>
    </ligand>
</feature>
<dbReference type="InterPro" id="IPR014710">
    <property type="entry name" value="RmlC-like_jellyroll"/>
</dbReference>
<protein>
    <submittedName>
        <fullName evidence="6">Pirin family protein</fullName>
    </submittedName>
</protein>
<keyword evidence="2" id="KW-0479">Metal-binding</keyword>
<name>A0A4S4BRI1_9BACI</name>
<evidence type="ECO:0000259" key="5">
    <source>
        <dbReference type="Pfam" id="PF17954"/>
    </source>
</evidence>
<dbReference type="InterPro" id="IPR012093">
    <property type="entry name" value="Pirin"/>
</dbReference>
<keyword evidence="2" id="KW-0408">Iron</keyword>
<evidence type="ECO:0000256" key="2">
    <source>
        <dbReference type="PIRSR" id="PIRSR006232-1"/>
    </source>
</evidence>
<gene>
    <name evidence="6" type="ORF">E6W99_23840</name>
</gene>
<reference evidence="6 7" key="1">
    <citation type="submission" date="2019-04" db="EMBL/GenBank/DDBJ databases">
        <title>Bacillus sediminilitoris sp. nov., isolated from a tidal flat sediment on the East China Sea.</title>
        <authorList>
            <person name="Wei Y."/>
            <person name="Mao H."/>
            <person name="Fang J."/>
        </authorList>
    </citation>
    <scope>NUCLEOTIDE SEQUENCE [LARGE SCALE GENOMIC DNA]</scope>
    <source>
        <strain evidence="6 7">DSL-17</strain>
    </source>
</reference>
<comment type="caution">
    <text evidence="6">The sequence shown here is derived from an EMBL/GenBank/DDBJ whole genome shotgun (WGS) entry which is preliminary data.</text>
</comment>
<feature type="domain" description="Quercetin 2,3-dioxygenase C-terminal cupin" evidence="5">
    <location>
        <begin position="147"/>
        <end position="232"/>
    </location>
</feature>
<dbReference type="Gene3D" id="2.60.120.10">
    <property type="entry name" value="Jelly Rolls"/>
    <property type="match status" value="2"/>
</dbReference>
<comment type="cofactor">
    <cofactor evidence="2">
        <name>Fe cation</name>
        <dbReference type="ChEBI" id="CHEBI:24875"/>
    </cofactor>
    <text evidence="2">Binds 1 Fe cation per subunit.</text>
</comment>
<accession>A0A4S4BRI1</accession>
<feature type="binding site" evidence="2">
    <location>
        <position position="101"/>
    </location>
    <ligand>
        <name>Fe cation</name>
        <dbReference type="ChEBI" id="CHEBI:24875"/>
    </ligand>
</feature>
<evidence type="ECO:0000256" key="1">
    <source>
        <dbReference type="ARBA" id="ARBA00008416"/>
    </source>
</evidence>
<dbReference type="OrthoDB" id="321327at2"/>
<feature type="binding site" evidence="2">
    <location>
        <position position="103"/>
    </location>
    <ligand>
        <name>Fe cation</name>
        <dbReference type="ChEBI" id="CHEBI:24875"/>
    </ligand>
</feature>
<dbReference type="PIRSF" id="PIRSF006232">
    <property type="entry name" value="Pirin"/>
    <property type="match status" value="1"/>
</dbReference>
<sequence length="236" mass="26583">MIQIIPAASRYSAKNDWLESHFSFSFGEYYDETNLNFGPLRVLNDDTIQPGKGFGLHPHREMEIVSIVLKGTLKHEDSLKNSGLLQYGSIQRMSAGTGILHSEVNPSPDEEASLLQLWFFPVKSKLTPSYEDITYDQDKLKNHLLPVVSNTPSSQVAKIHSDVTIYLSKLDEGKELIFSQEKGRKIYVMAIEGELNINVDHVLTPRDTARITDTEKLTMTAKHDSFFMLIDLPGGE</sequence>